<dbReference type="PROSITE" id="PS50975">
    <property type="entry name" value="ATP_GRASP"/>
    <property type="match status" value="1"/>
</dbReference>
<dbReference type="SMART" id="SM01209">
    <property type="entry name" value="GARS_A"/>
    <property type="match status" value="1"/>
</dbReference>
<dbReference type="InterPro" id="IPR020560">
    <property type="entry name" value="PRibGlycinamide_synth_C-dom"/>
</dbReference>
<proteinExistence type="inferred from homology"/>
<dbReference type="SUPFAM" id="SSF51246">
    <property type="entry name" value="Rudiment single hybrid motif"/>
    <property type="match status" value="1"/>
</dbReference>
<comment type="catalytic activity">
    <reaction evidence="9 10">
        <text>5-amino-1-(5-phospho-D-ribosyl)imidazole-4-carboxylate + L-aspartate + ATP = (2S)-2-[5-amino-1-(5-phospho-beta-D-ribosyl)imidazole-4-carboxamido]succinate + ADP + phosphate + 2 H(+)</text>
        <dbReference type="Rhea" id="RHEA:22628"/>
        <dbReference type="ChEBI" id="CHEBI:15378"/>
        <dbReference type="ChEBI" id="CHEBI:29991"/>
        <dbReference type="ChEBI" id="CHEBI:30616"/>
        <dbReference type="ChEBI" id="CHEBI:43474"/>
        <dbReference type="ChEBI" id="CHEBI:58443"/>
        <dbReference type="ChEBI" id="CHEBI:77657"/>
        <dbReference type="ChEBI" id="CHEBI:456216"/>
        <dbReference type="EC" id="6.3.2.6"/>
    </reaction>
</comment>
<dbReference type="GO" id="GO:0004639">
    <property type="term" value="F:phosphoribosylaminoimidazolesuccinocarboxamide synthase activity"/>
    <property type="evidence" value="ECO:0007669"/>
    <property type="project" value="UniProtKB-UniRule"/>
</dbReference>
<evidence type="ECO:0000313" key="13">
    <source>
        <dbReference type="EMBL" id="GGF37170.1"/>
    </source>
</evidence>
<keyword evidence="14" id="KW-1185">Reference proteome</keyword>
<dbReference type="GO" id="GO:0009113">
    <property type="term" value="P:purine nucleobase biosynthetic process"/>
    <property type="evidence" value="ECO:0007669"/>
    <property type="project" value="InterPro"/>
</dbReference>
<name>A0A917BF82_9MICO</name>
<accession>A0A917BF82</accession>
<dbReference type="CDD" id="cd01414">
    <property type="entry name" value="SAICAR_synt_Sc"/>
    <property type="match status" value="1"/>
</dbReference>
<keyword evidence="5 10" id="KW-0547">Nucleotide-binding</keyword>
<dbReference type="SMART" id="SM01210">
    <property type="entry name" value="GARS_C"/>
    <property type="match status" value="1"/>
</dbReference>
<keyword evidence="4 10" id="KW-0436">Ligase</keyword>
<dbReference type="InterPro" id="IPR028923">
    <property type="entry name" value="SAICAR_synt/ADE2_N"/>
</dbReference>
<reference evidence="13" key="1">
    <citation type="journal article" date="2014" name="Int. J. Syst. Evol. Microbiol.">
        <title>Complete genome sequence of Corynebacterium casei LMG S-19264T (=DSM 44701T), isolated from a smear-ripened cheese.</title>
        <authorList>
            <consortium name="US DOE Joint Genome Institute (JGI-PGF)"/>
            <person name="Walter F."/>
            <person name="Albersmeier A."/>
            <person name="Kalinowski J."/>
            <person name="Ruckert C."/>
        </authorList>
    </citation>
    <scope>NUCLEOTIDE SEQUENCE</scope>
    <source>
        <strain evidence="13">CGMCC 1.12160</strain>
    </source>
</reference>
<dbReference type="InterPro" id="IPR000115">
    <property type="entry name" value="PRibGlycinamide_synth"/>
</dbReference>
<evidence type="ECO:0000256" key="3">
    <source>
        <dbReference type="ARBA" id="ARBA00005174"/>
    </source>
</evidence>
<comment type="cofactor">
    <cofactor evidence="2">
        <name>Mg(2+)</name>
        <dbReference type="ChEBI" id="CHEBI:18420"/>
    </cofactor>
</comment>
<dbReference type="PANTHER" id="PTHR43472">
    <property type="entry name" value="PHOSPHORIBOSYLAMINE--GLYCINE LIGASE"/>
    <property type="match status" value="1"/>
</dbReference>
<comment type="catalytic activity">
    <reaction evidence="11">
        <text>5-phospho-beta-D-ribosylamine + glycine + ATP = N(1)-(5-phospho-beta-D-ribosyl)glycinamide + ADP + phosphate + H(+)</text>
        <dbReference type="Rhea" id="RHEA:17453"/>
        <dbReference type="ChEBI" id="CHEBI:15378"/>
        <dbReference type="ChEBI" id="CHEBI:30616"/>
        <dbReference type="ChEBI" id="CHEBI:43474"/>
        <dbReference type="ChEBI" id="CHEBI:57305"/>
        <dbReference type="ChEBI" id="CHEBI:58681"/>
        <dbReference type="ChEBI" id="CHEBI:143788"/>
        <dbReference type="ChEBI" id="CHEBI:456216"/>
        <dbReference type="EC" id="6.3.4.13"/>
    </reaction>
</comment>
<dbReference type="Gene3D" id="3.30.200.20">
    <property type="entry name" value="Phosphorylase Kinase, domain 1"/>
    <property type="match status" value="1"/>
</dbReference>
<dbReference type="HAMAP" id="MF_00138">
    <property type="entry name" value="GARS"/>
    <property type="match status" value="1"/>
</dbReference>
<evidence type="ECO:0000256" key="11">
    <source>
        <dbReference type="HAMAP-Rule" id="MF_00138"/>
    </source>
</evidence>
<evidence type="ECO:0000256" key="5">
    <source>
        <dbReference type="ARBA" id="ARBA00022741"/>
    </source>
</evidence>
<dbReference type="InterPro" id="IPR016185">
    <property type="entry name" value="PreATP-grasp_dom_sf"/>
</dbReference>
<keyword evidence="7 10" id="KW-0067">ATP-binding</keyword>
<dbReference type="Pfam" id="PF02843">
    <property type="entry name" value="GARS_C"/>
    <property type="match status" value="1"/>
</dbReference>
<reference evidence="13" key="2">
    <citation type="submission" date="2020-09" db="EMBL/GenBank/DDBJ databases">
        <authorList>
            <person name="Sun Q."/>
            <person name="Zhou Y."/>
        </authorList>
    </citation>
    <scope>NUCLEOTIDE SEQUENCE</scope>
    <source>
        <strain evidence="13">CGMCC 1.12160</strain>
    </source>
</reference>
<dbReference type="GO" id="GO:0005524">
    <property type="term" value="F:ATP binding"/>
    <property type="evidence" value="ECO:0007669"/>
    <property type="project" value="UniProtKB-UniRule"/>
</dbReference>
<evidence type="ECO:0000256" key="4">
    <source>
        <dbReference type="ARBA" id="ARBA00022598"/>
    </source>
</evidence>
<dbReference type="Pfam" id="PF01071">
    <property type="entry name" value="GARS_A"/>
    <property type="match status" value="1"/>
</dbReference>
<gene>
    <name evidence="11" type="primary">purD</name>
    <name evidence="10" type="synonym">purC</name>
    <name evidence="13" type="ORF">GCM10011366_00870</name>
</gene>
<dbReference type="Gene3D" id="3.30.1490.20">
    <property type="entry name" value="ATP-grasp fold, A domain"/>
    <property type="match status" value="1"/>
</dbReference>
<evidence type="ECO:0000256" key="7">
    <source>
        <dbReference type="ARBA" id="ARBA00022840"/>
    </source>
</evidence>
<dbReference type="SUPFAM" id="SSF52440">
    <property type="entry name" value="PreATP-grasp domain"/>
    <property type="match status" value="1"/>
</dbReference>
<evidence type="ECO:0000256" key="8">
    <source>
        <dbReference type="ARBA" id="ARBA00038345"/>
    </source>
</evidence>
<dbReference type="EC" id="6.3.4.13" evidence="11"/>
<comment type="similarity">
    <text evidence="8 11">Belongs to the GARS family.</text>
</comment>
<dbReference type="NCBIfam" id="NF010568">
    <property type="entry name" value="PRK13961.1"/>
    <property type="match status" value="1"/>
</dbReference>
<evidence type="ECO:0000256" key="10">
    <source>
        <dbReference type="HAMAP-Rule" id="MF_00137"/>
    </source>
</evidence>
<evidence type="ECO:0000256" key="6">
    <source>
        <dbReference type="ARBA" id="ARBA00022755"/>
    </source>
</evidence>
<keyword evidence="6 10" id="KW-0658">Purine biosynthesis</keyword>
<feature type="domain" description="ATP-grasp" evidence="12">
    <location>
        <begin position="107"/>
        <end position="308"/>
    </location>
</feature>
<dbReference type="InterPro" id="IPR020562">
    <property type="entry name" value="PRibGlycinamide_synth_N"/>
</dbReference>
<dbReference type="SUPFAM" id="SSF56104">
    <property type="entry name" value="SAICAR synthase-like"/>
    <property type="match status" value="1"/>
</dbReference>
<dbReference type="PROSITE" id="PS00184">
    <property type="entry name" value="GARS"/>
    <property type="match status" value="1"/>
</dbReference>
<dbReference type="HAMAP" id="MF_00137">
    <property type="entry name" value="SAICAR_synth"/>
    <property type="match status" value="1"/>
</dbReference>
<dbReference type="Pfam" id="PF01259">
    <property type="entry name" value="SAICAR_synt"/>
    <property type="match status" value="2"/>
</dbReference>
<comment type="cofactor">
    <cofactor evidence="1">
        <name>Mn(2+)</name>
        <dbReference type="ChEBI" id="CHEBI:29035"/>
    </cofactor>
</comment>
<dbReference type="InterPro" id="IPR037123">
    <property type="entry name" value="PRibGlycinamide_synth_C_sf"/>
</dbReference>
<dbReference type="InterPro" id="IPR011054">
    <property type="entry name" value="Rudment_hybrid_motif"/>
</dbReference>
<dbReference type="Gene3D" id="3.90.600.10">
    <property type="entry name" value="Phosphoribosylglycinamide synthetase, C-terminal domain"/>
    <property type="match status" value="1"/>
</dbReference>
<dbReference type="InterPro" id="IPR011761">
    <property type="entry name" value="ATP-grasp"/>
</dbReference>
<dbReference type="PANTHER" id="PTHR43472:SF1">
    <property type="entry name" value="PHOSPHORIBOSYLAMINE--GLYCINE LIGASE, CHLOROPLASTIC"/>
    <property type="match status" value="1"/>
</dbReference>
<dbReference type="GO" id="GO:0046872">
    <property type="term" value="F:metal ion binding"/>
    <property type="evidence" value="ECO:0007669"/>
    <property type="project" value="InterPro"/>
</dbReference>
<evidence type="ECO:0000259" key="12">
    <source>
        <dbReference type="PROSITE" id="PS50975"/>
    </source>
</evidence>
<comment type="caution">
    <text evidence="13">The sequence shown here is derived from an EMBL/GenBank/DDBJ whole genome shotgun (WGS) entry which is preliminary data.</text>
</comment>
<sequence>MKLLLLGSGAREHALARSLSADPAVDTLLALPGNPGIAEVAQCRPGDPTDVTAVVALARDEHVDLVVVGPEAPLVAGVADALLQAGIPCFGPTAAAARLEGSKAFAKEVMAAAGVPTAASRTCSTATEVEAALTATGAPYVVKEDGLAAGKGVVVTEDREAALQHAAACLAKEGGRVVVEDYLDGPEVSLFCLADGSTVVPLEPAQDFKRVGDGDVGPNTGGMGAYTPLPWVPAGLVDEVVRTVALPTVQEMARRGTPFTGVLYVGLAMTSAGPRVVEFNARFGDPETQSVLARLETPLAGVLMAAAQGRLAELPPLSWSPRSSVTVVVAADGYPAAPVTGGVITGLDDASAVEGVHILHAGTRQEGDAVVSAGGRVLSVVSLGDDLADARARAYAAAGRIGLPGSHHRTDIALAAQEGRVHVPTAHTPEAAPQLPGHELLYSGKVRGLYAPLDPATGQRDQERLLLVASDRISAYDHVLDTPIPDKGSVLTQMSLWWFDQLADLAPHHVISTDVPEQVAGRAVYVRRLRMLPVECVARAFLTGGGLAEYAATGTVSGVPLPEGLVDGSRLPEPVFTPSTKAPMGEHDQPISFAEVEELVGPRLAARVRDLTVAILQRGNEIAADRGILIADTKVEFGIDPAQLGLGDGADEEIDWASVDPDVVDVVLADEVLTPDSSRFWRASEWAPGRTQTSYDKQVLRDWLTSPASGWDKASDTPPPTLPDDVVELTRARYVEAYETLTGRPFTAGTPA</sequence>
<dbReference type="InterPro" id="IPR020559">
    <property type="entry name" value="PRibGlycinamide_synth_CS"/>
</dbReference>
<comment type="pathway">
    <text evidence="3 11">Purine metabolism; IMP biosynthesis via de novo pathway; N(1)-(5-phospho-D-ribosyl)glycinamide from 5-phospho-alpha-D-ribose 1-diphosphate: step 2/2.</text>
</comment>
<evidence type="ECO:0000256" key="2">
    <source>
        <dbReference type="ARBA" id="ARBA00001946"/>
    </source>
</evidence>
<dbReference type="EMBL" id="BMEM01000001">
    <property type="protein sequence ID" value="GGF37170.1"/>
    <property type="molecule type" value="Genomic_DNA"/>
</dbReference>
<evidence type="ECO:0000256" key="9">
    <source>
        <dbReference type="ARBA" id="ARBA00048475"/>
    </source>
</evidence>
<dbReference type="EC" id="6.3.2.6" evidence="10"/>
<dbReference type="Proteomes" id="UP000605670">
    <property type="component" value="Unassembled WGS sequence"/>
</dbReference>
<organism evidence="13 14">
    <name type="scientific">Ornithinimicrobium tianjinense</name>
    <dbReference type="NCBI Taxonomy" id="1195761"/>
    <lineage>
        <taxon>Bacteria</taxon>
        <taxon>Bacillati</taxon>
        <taxon>Actinomycetota</taxon>
        <taxon>Actinomycetes</taxon>
        <taxon>Micrococcales</taxon>
        <taxon>Ornithinimicrobiaceae</taxon>
        <taxon>Ornithinimicrobium</taxon>
    </lineage>
</organism>
<dbReference type="GO" id="GO:0004637">
    <property type="term" value="F:phosphoribosylamine-glycine ligase activity"/>
    <property type="evidence" value="ECO:0007669"/>
    <property type="project" value="UniProtKB-UniRule"/>
</dbReference>
<dbReference type="InterPro" id="IPR013815">
    <property type="entry name" value="ATP_grasp_subdomain_1"/>
</dbReference>
<dbReference type="GO" id="GO:0006189">
    <property type="term" value="P:'de novo' IMP biosynthetic process"/>
    <property type="evidence" value="ECO:0007669"/>
    <property type="project" value="UniProtKB-UniRule"/>
</dbReference>
<protein>
    <recommendedName>
        <fullName evidence="10 11">Multifunctional fusion protein</fullName>
    </recommendedName>
    <domain>
        <recommendedName>
            <fullName evidence="11">Phosphoribosylamine--glycine ligase</fullName>
            <ecNumber evidence="11">6.3.4.13</ecNumber>
        </recommendedName>
        <alternativeName>
            <fullName evidence="11">GARS</fullName>
        </alternativeName>
        <alternativeName>
            <fullName evidence="11">Glycinamide ribonucleotide synthetase</fullName>
        </alternativeName>
        <alternativeName>
            <fullName evidence="11">Phosphoribosylglycinamide synthetase</fullName>
        </alternativeName>
    </domain>
    <domain>
        <recommendedName>
            <fullName evidence="10">Phosphoribosylaminoimidazole-succinocarboxamide synthase</fullName>
            <ecNumber evidence="10">6.3.2.6</ecNumber>
        </recommendedName>
        <alternativeName>
            <fullName evidence="10">SAICAR synthetase</fullName>
        </alternativeName>
    </domain>
</protein>
<dbReference type="InterPro" id="IPR020561">
    <property type="entry name" value="PRibGlycinamid_synth_ATP-grasp"/>
</dbReference>
<dbReference type="SUPFAM" id="SSF56059">
    <property type="entry name" value="Glutathione synthetase ATP-binding domain-like"/>
    <property type="match status" value="1"/>
</dbReference>
<evidence type="ECO:0000256" key="1">
    <source>
        <dbReference type="ARBA" id="ARBA00001936"/>
    </source>
</evidence>
<dbReference type="Gene3D" id="3.40.50.20">
    <property type="match status" value="1"/>
</dbReference>
<comment type="pathway">
    <text evidence="10">Purine metabolism; IMP biosynthesis via de novo pathway; 5-amino-1-(5-phospho-D-ribosyl)imidazole-4-carboxamide from 5-amino-1-(5-phospho-D-ribosyl)imidazole-4-carboxylate: step 1/2.</text>
</comment>
<dbReference type="NCBIfam" id="TIGR00877">
    <property type="entry name" value="purD"/>
    <property type="match status" value="1"/>
</dbReference>
<dbReference type="Gene3D" id="3.30.470.20">
    <property type="entry name" value="ATP-grasp fold, B domain"/>
    <property type="match status" value="2"/>
</dbReference>
<dbReference type="AlphaFoldDB" id="A0A917BF82"/>
<dbReference type="RefSeq" id="WP_188427669.1">
    <property type="nucleotide sequence ID" value="NZ_BAABKH010000007.1"/>
</dbReference>
<dbReference type="Pfam" id="PF02844">
    <property type="entry name" value="GARS_N"/>
    <property type="match status" value="1"/>
</dbReference>
<comment type="similarity">
    <text evidence="10">Belongs to the SAICAR synthetase family.</text>
</comment>
<evidence type="ECO:0000313" key="14">
    <source>
        <dbReference type="Proteomes" id="UP000605670"/>
    </source>
</evidence>